<evidence type="ECO:0000313" key="1">
    <source>
        <dbReference type="EMBL" id="MBO0439454.1"/>
    </source>
</evidence>
<proteinExistence type="predicted"/>
<dbReference type="Proteomes" id="UP000664632">
    <property type="component" value="Unassembled WGS sequence"/>
</dbReference>
<dbReference type="RefSeq" id="WP_207111547.1">
    <property type="nucleotide sequence ID" value="NZ_JAFLWD010000008.1"/>
</dbReference>
<name>A0ABS3GWV9_9ENTE</name>
<reference evidence="1 2" key="1">
    <citation type="submission" date="2021-03" db="EMBL/GenBank/DDBJ databases">
        <title>Enterococcal diversity collection.</title>
        <authorList>
            <person name="Gilmore M.S."/>
            <person name="Schwartzman J."/>
            <person name="Van Tyne D."/>
            <person name="Martin M."/>
            <person name="Earl A.M."/>
            <person name="Manson A.L."/>
            <person name="Straub T."/>
            <person name="Salamzade R."/>
            <person name="Saavedra J."/>
            <person name="Lebreton F."/>
            <person name="Prichula J."/>
            <person name="Schaufler K."/>
            <person name="Gaca A."/>
            <person name="Sgardioli B."/>
            <person name="Wagenaar J."/>
            <person name="Strong T."/>
        </authorList>
    </citation>
    <scope>NUCLEOTIDE SEQUENCE [LARGE SCALE GENOMIC DNA]</scope>
    <source>
        <strain evidence="1 2">DIV0869a</strain>
    </source>
</reference>
<accession>A0ABS3GWV9</accession>
<comment type="caution">
    <text evidence="1">The sequence shown here is derived from an EMBL/GenBank/DDBJ whole genome shotgun (WGS) entry which is preliminary data.</text>
</comment>
<keyword evidence="2" id="KW-1185">Reference proteome</keyword>
<evidence type="ECO:0000313" key="2">
    <source>
        <dbReference type="Proteomes" id="UP000664632"/>
    </source>
</evidence>
<sequence>MIKTDRMTFEIGGMVVPAEKVIEWEYKRLIKAHRLLKKIADSSDDSQFDESAEQKDVEAMQKELLRIKMDIGLDQLRKLLNKRSGLGNMGSVIATRVSRGKRKFSITEIVVPNSELEPHEVMQRITEIMMKNNQVHLAMNLGSNPDHYVLQSITPTIQEVIEVTGGAPLPTHFFAHYGDETGLKSKLTAGYTVQAAGSARLENGTIIGGVRHQVKKEENGFRFKALVEFPSILPNYMIEQHQLHLACEFGHWISDILSD</sequence>
<gene>
    <name evidence="1" type="ORF">JZO69_03710</name>
</gene>
<protein>
    <submittedName>
        <fullName evidence="1">Uncharacterized protein</fullName>
    </submittedName>
</protein>
<organism evidence="1 2">
    <name type="scientific">Candidatus Enterococcus ikei</name>
    <dbReference type="NCBI Taxonomy" id="2815326"/>
    <lineage>
        <taxon>Bacteria</taxon>
        <taxon>Bacillati</taxon>
        <taxon>Bacillota</taxon>
        <taxon>Bacilli</taxon>
        <taxon>Lactobacillales</taxon>
        <taxon>Enterococcaceae</taxon>
        <taxon>Enterococcus</taxon>
    </lineage>
</organism>
<dbReference type="EMBL" id="JAFLWD010000008">
    <property type="protein sequence ID" value="MBO0439454.1"/>
    <property type="molecule type" value="Genomic_DNA"/>
</dbReference>